<dbReference type="Proteomes" id="UP001148838">
    <property type="component" value="Unassembled WGS sequence"/>
</dbReference>
<protein>
    <submittedName>
        <fullName evidence="1">Uncharacterized protein</fullName>
    </submittedName>
</protein>
<name>A0ABQ8S8L0_PERAM</name>
<accession>A0ABQ8S8L0</accession>
<sequence length="202" mass="23995">MTVENFGALMVRDIYLVCLPTVWTEMQRRFHNSWLFKDAVSTMMLFSVDEIGDSEMVFGEMRPRIRHRLPGIYLTVGENLGKNPTRYEFPLNFRTTNQAETIYRYWYHSINEQQITKCNFKLMSLLQGRILLSQSKPKSSYRCRTLGELTFECGISAKDYVKDRVLRLQYKIFNIYELVSMTQLQQYQCHVGQNVERNRIQT</sequence>
<organism evidence="1 2">
    <name type="scientific">Periplaneta americana</name>
    <name type="common">American cockroach</name>
    <name type="synonym">Blatta americana</name>
    <dbReference type="NCBI Taxonomy" id="6978"/>
    <lineage>
        <taxon>Eukaryota</taxon>
        <taxon>Metazoa</taxon>
        <taxon>Ecdysozoa</taxon>
        <taxon>Arthropoda</taxon>
        <taxon>Hexapoda</taxon>
        <taxon>Insecta</taxon>
        <taxon>Pterygota</taxon>
        <taxon>Neoptera</taxon>
        <taxon>Polyneoptera</taxon>
        <taxon>Dictyoptera</taxon>
        <taxon>Blattodea</taxon>
        <taxon>Blattoidea</taxon>
        <taxon>Blattidae</taxon>
        <taxon>Blattinae</taxon>
        <taxon>Periplaneta</taxon>
    </lineage>
</organism>
<comment type="caution">
    <text evidence="1">The sequence shown here is derived from an EMBL/GenBank/DDBJ whole genome shotgun (WGS) entry which is preliminary data.</text>
</comment>
<evidence type="ECO:0000313" key="2">
    <source>
        <dbReference type="Proteomes" id="UP001148838"/>
    </source>
</evidence>
<reference evidence="1 2" key="1">
    <citation type="journal article" date="2022" name="Allergy">
        <title>Genome assembly and annotation of Periplaneta americana reveal a comprehensive cockroach allergen profile.</title>
        <authorList>
            <person name="Wang L."/>
            <person name="Xiong Q."/>
            <person name="Saelim N."/>
            <person name="Wang L."/>
            <person name="Nong W."/>
            <person name="Wan A.T."/>
            <person name="Shi M."/>
            <person name="Liu X."/>
            <person name="Cao Q."/>
            <person name="Hui J.H.L."/>
            <person name="Sookrung N."/>
            <person name="Leung T.F."/>
            <person name="Tungtrongchitr A."/>
            <person name="Tsui S.K.W."/>
        </authorList>
    </citation>
    <scope>NUCLEOTIDE SEQUENCE [LARGE SCALE GENOMIC DNA]</scope>
    <source>
        <strain evidence="1">PWHHKU_190912</strain>
    </source>
</reference>
<gene>
    <name evidence="1" type="ORF">ANN_22608</name>
</gene>
<proteinExistence type="predicted"/>
<dbReference type="EMBL" id="JAJSOF020000033">
    <property type="protein sequence ID" value="KAJ4430392.1"/>
    <property type="molecule type" value="Genomic_DNA"/>
</dbReference>
<keyword evidence="2" id="KW-1185">Reference proteome</keyword>
<evidence type="ECO:0000313" key="1">
    <source>
        <dbReference type="EMBL" id="KAJ4430392.1"/>
    </source>
</evidence>